<dbReference type="NCBIfam" id="NF000798">
    <property type="entry name" value="PRK00054.1-3"/>
    <property type="match status" value="1"/>
</dbReference>
<dbReference type="InterPro" id="IPR039261">
    <property type="entry name" value="FNR_nucleotide-bd"/>
</dbReference>
<keyword evidence="9 12" id="KW-0411">Iron-sulfur</keyword>
<keyword evidence="6 11" id="KW-0274">FAD</keyword>
<name>D1AMD7_SEBTE</name>
<feature type="binding site" evidence="11">
    <location>
        <begin position="77"/>
        <end position="78"/>
    </location>
    <ligand>
        <name>FAD</name>
        <dbReference type="ChEBI" id="CHEBI:57692"/>
    </ligand>
</feature>
<dbReference type="Gene3D" id="2.40.30.10">
    <property type="entry name" value="Translation factors"/>
    <property type="match status" value="1"/>
</dbReference>
<dbReference type="PANTHER" id="PTHR43513:SF3">
    <property type="entry name" value="DIHYDROOROTATE DEHYDROGENASE B (NAD(+)), ELECTRON TRANSFER SUBUNIT-RELATED"/>
    <property type="match status" value="1"/>
</dbReference>
<keyword evidence="16" id="KW-1185">Reference proteome</keyword>
<evidence type="ECO:0000256" key="6">
    <source>
        <dbReference type="ARBA" id="ARBA00022827"/>
    </source>
</evidence>
<keyword evidence="4 12" id="KW-0001">2Fe-2S</keyword>
<dbReference type="InterPro" id="IPR050353">
    <property type="entry name" value="PyrK_electron_transfer"/>
</dbReference>
<accession>D1AMD7</accession>
<evidence type="ECO:0000256" key="2">
    <source>
        <dbReference type="ARBA" id="ARBA00022448"/>
    </source>
</evidence>
<dbReference type="Pfam" id="PF10418">
    <property type="entry name" value="DHODB_Fe-S_bind"/>
    <property type="match status" value="1"/>
</dbReference>
<sequence>MKNFLNDVKILENREIGKDNYLLRVKMNDECIVPEAGQFYLLKCRDGAKILKRAISLHYIDEDERILEFVYKITGKGTKEISEYKKDEYINIQGPLGKGFGTGIKDKTAVVIGGGIGLAPLKQLIKNIKESNRIVFIAGGRDMEALKILENFDSENIDLKICSDDGSIGKKAFVTELLESYLKNGAADIIYTCGPHIMMEKIAEIAEKNNVQCEVSMEERMACGVKACVGCSIKTTEGMKKVCHDGPVFNSKIIIKSLSRMTEEECSAKCI</sequence>
<dbReference type="KEGG" id="str:Sterm_2666"/>
<dbReference type="RefSeq" id="WP_012862105.1">
    <property type="nucleotide sequence ID" value="NC_013517.1"/>
</dbReference>
<organism evidence="15 16">
    <name type="scientific">Sebaldella termitidis (strain ATCC 33386 / NCTC 11300)</name>
    <dbReference type="NCBI Taxonomy" id="526218"/>
    <lineage>
        <taxon>Bacteria</taxon>
        <taxon>Fusobacteriati</taxon>
        <taxon>Fusobacteriota</taxon>
        <taxon>Fusobacteriia</taxon>
        <taxon>Fusobacteriales</taxon>
        <taxon>Leptotrichiaceae</taxon>
        <taxon>Sebaldella</taxon>
    </lineage>
</organism>
<reference evidence="15 16" key="2">
    <citation type="journal article" date="2010" name="Stand. Genomic Sci.">
        <title>Complete genome sequence of Sebaldella termitidis type strain (NCTC 11300).</title>
        <authorList>
            <person name="Harmon-Smith M."/>
            <person name="Celia L."/>
            <person name="Chertkov O."/>
            <person name="Lapidus A."/>
            <person name="Copeland A."/>
            <person name="Glavina Del Rio T."/>
            <person name="Nolan M."/>
            <person name="Lucas S."/>
            <person name="Tice H."/>
            <person name="Cheng J.F."/>
            <person name="Han C."/>
            <person name="Detter J.C."/>
            <person name="Bruce D."/>
            <person name="Goodwin L."/>
            <person name="Pitluck S."/>
            <person name="Pati A."/>
            <person name="Liolios K."/>
            <person name="Ivanova N."/>
            <person name="Mavromatis K."/>
            <person name="Mikhailova N."/>
            <person name="Chen A."/>
            <person name="Palaniappan K."/>
            <person name="Land M."/>
            <person name="Hauser L."/>
            <person name="Chang Y.J."/>
            <person name="Jeffries C.D."/>
            <person name="Brettin T."/>
            <person name="Goker M."/>
            <person name="Beck B."/>
            <person name="Bristow J."/>
            <person name="Eisen J.A."/>
            <person name="Markowitz V."/>
            <person name="Hugenholtz P."/>
            <person name="Kyrpides N.C."/>
            <person name="Klenk H.P."/>
            <person name="Chen F."/>
        </authorList>
    </citation>
    <scope>NUCLEOTIDE SEQUENCE [LARGE SCALE GENOMIC DNA]</scope>
    <source>
        <strain evidence="16">ATCC 33386 / NCTC 11300</strain>
    </source>
</reference>
<dbReference type="InterPro" id="IPR017938">
    <property type="entry name" value="Riboflavin_synthase-like_b-brl"/>
</dbReference>
<dbReference type="Gene3D" id="2.10.240.10">
    <property type="entry name" value="Dihydroorotate dehydrogenase, electron transfer subunit"/>
    <property type="match status" value="1"/>
</dbReference>
<dbReference type="STRING" id="526218.Sterm_2666"/>
<evidence type="ECO:0000259" key="13">
    <source>
        <dbReference type="Pfam" id="PF00175"/>
    </source>
</evidence>
<feature type="domain" description="Oxidoreductase FAD/NAD(P)-binding" evidence="13">
    <location>
        <begin position="112"/>
        <end position="202"/>
    </location>
</feature>
<dbReference type="eggNOG" id="COG0543">
    <property type="taxonomic scope" value="Bacteria"/>
</dbReference>
<dbReference type="HOGENOM" id="CLU_003827_1_2_0"/>
<dbReference type="SUPFAM" id="SSF63380">
    <property type="entry name" value="Riboflavin synthase domain-like"/>
    <property type="match status" value="1"/>
</dbReference>
<evidence type="ECO:0000256" key="3">
    <source>
        <dbReference type="ARBA" id="ARBA00022630"/>
    </source>
</evidence>
<keyword evidence="2" id="KW-0813">Transport</keyword>
<evidence type="ECO:0000256" key="7">
    <source>
        <dbReference type="ARBA" id="ARBA00022982"/>
    </source>
</evidence>
<keyword evidence="8 12" id="KW-0408">Iron</keyword>
<dbReference type="GO" id="GO:0051537">
    <property type="term" value="F:2 iron, 2 sulfur cluster binding"/>
    <property type="evidence" value="ECO:0007669"/>
    <property type="project" value="UniProtKB-KW"/>
</dbReference>
<evidence type="ECO:0000256" key="11">
    <source>
        <dbReference type="PIRSR" id="PIRSR006816-1"/>
    </source>
</evidence>
<dbReference type="InterPro" id="IPR019480">
    <property type="entry name" value="Dihydroorotate_DH_Fe-S-bd"/>
</dbReference>
<dbReference type="GO" id="GO:0016491">
    <property type="term" value="F:oxidoreductase activity"/>
    <property type="evidence" value="ECO:0007669"/>
    <property type="project" value="InterPro"/>
</dbReference>
<keyword evidence="3 11" id="KW-0285">Flavoprotein</keyword>
<evidence type="ECO:0000313" key="15">
    <source>
        <dbReference type="EMBL" id="ACZ09511.1"/>
    </source>
</evidence>
<dbReference type="SUPFAM" id="SSF52343">
    <property type="entry name" value="Ferredoxin reductase-like, C-terminal NADP-linked domain"/>
    <property type="match status" value="1"/>
</dbReference>
<keyword evidence="5 12" id="KW-0479">Metal-binding</keyword>
<evidence type="ECO:0000256" key="4">
    <source>
        <dbReference type="ARBA" id="ARBA00022714"/>
    </source>
</evidence>
<dbReference type="InterPro" id="IPR012165">
    <property type="entry name" value="Cyt_c3_hydrogenase_gsu"/>
</dbReference>
<evidence type="ECO:0000256" key="10">
    <source>
        <dbReference type="ARBA" id="ARBA00034078"/>
    </source>
</evidence>
<dbReference type="GO" id="GO:0050660">
    <property type="term" value="F:flavin adenine dinucleotide binding"/>
    <property type="evidence" value="ECO:0007669"/>
    <property type="project" value="InterPro"/>
</dbReference>
<dbReference type="PANTHER" id="PTHR43513">
    <property type="entry name" value="DIHYDROOROTATE DEHYDROGENASE B (NAD(+)), ELECTRON TRANSFER SUBUNIT"/>
    <property type="match status" value="1"/>
</dbReference>
<comment type="cofactor">
    <cofactor evidence="11">
        <name>FAD</name>
        <dbReference type="ChEBI" id="CHEBI:57692"/>
    </cofactor>
    <text evidence="11">Binds 1 FAD per subunit.</text>
</comment>
<dbReference type="Proteomes" id="UP000000845">
    <property type="component" value="Chromosome"/>
</dbReference>
<feature type="domain" description="Dihydroorotate dehydrogenase electron transfer subunit iron-sulphur cluster binding" evidence="14">
    <location>
        <begin position="218"/>
        <end position="252"/>
    </location>
</feature>
<evidence type="ECO:0000313" key="16">
    <source>
        <dbReference type="Proteomes" id="UP000000845"/>
    </source>
</evidence>
<reference evidence="16" key="1">
    <citation type="submission" date="2009-09" db="EMBL/GenBank/DDBJ databases">
        <title>The complete chromosome of Sebaldella termitidis ATCC 33386.</title>
        <authorList>
            <consortium name="US DOE Joint Genome Institute (JGI-PGF)"/>
            <person name="Lucas S."/>
            <person name="Copeland A."/>
            <person name="Lapidus A."/>
            <person name="Glavina del Rio T."/>
            <person name="Dalin E."/>
            <person name="Tice H."/>
            <person name="Bruce D."/>
            <person name="Goodwin L."/>
            <person name="Pitluck S."/>
            <person name="Kyrpides N."/>
            <person name="Mavromatis K."/>
            <person name="Ivanova N."/>
            <person name="Mikhailova N."/>
            <person name="Sims D."/>
            <person name="Meincke L."/>
            <person name="Brettin T."/>
            <person name="Detter J.C."/>
            <person name="Han C."/>
            <person name="Larimer F."/>
            <person name="Land M."/>
            <person name="Hauser L."/>
            <person name="Markowitz V."/>
            <person name="Cheng J.F."/>
            <person name="Hugenholtz P."/>
            <person name="Woyke T."/>
            <person name="Wu D."/>
            <person name="Eisen J.A."/>
        </authorList>
    </citation>
    <scope>NUCLEOTIDE SEQUENCE [LARGE SCALE GENOMIC DNA]</scope>
    <source>
        <strain evidence="16">ATCC 33386 / NCTC 11300</strain>
    </source>
</reference>
<dbReference type="Gene3D" id="3.40.50.80">
    <property type="entry name" value="Nucleotide-binding domain of ferredoxin-NADP reductase (FNR) module"/>
    <property type="match status" value="1"/>
</dbReference>
<comment type="similarity">
    <text evidence="1">Belongs to the PyrK family.</text>
</comment>
<feature type="binding site" evidence="12">
    <location>
        <position position="228"/>
    </location>
    <ligand>
        <name>[2Fe-2S] cluster</name>
        <dbReference type="ChEBI" id="CHEBI:190135"/>
    </ligand>
</feature>
<evidence type="ECO:0000256" key="12">
    <source>
        <dbReference type="PIRSR" id="PIRSR006816-2"/>
    </source>
</evidence>
<feature type="binding site" evidence="12">
    <location>
        <position position="223"/>
    </location>
    <ligand>
        <name>[2Fe-2S] cluster</name>
        <dbReference type="ChEBI" id="CHEBI:190135"/>
    </ligand>
</feature>
<keyword evidence="7" id="KW-0249">Electron transport</keyword>
<dbReference type="Pfam" id="PF00175">
    <property type="entry name" value="NAD_binding_1"/>
    <property type="match status" value="1"/>
</dbReference>
<protein>
    <submittedName>
        <fullName evidence="15">Oxidoreductase FAD/NAD(P)-binding domain protein</fullName>
    </submittedName>
</protein>
<feature type="binding site" evidence="12">
    <location>
        <position position="231"/>
    </location>
    <ligand>
        <name>[2Fe-2S] cluster</name>
        <dbReference type="ChEBI" id="CHEBI:190135"/>
    </ligand>
</feature>
<evidence type="ECO:0000256" key="8">
    <source>
        <dbReference type="ARBA" id="ARBA00023004"/>
    </source>
</evidence>
<dbReference type="EMBL" id="CP001739">
    <property type="protein sequence ID" value="ACZ09511.1"/>
    <property type="molecule type" value="Genomic_DNA"/>
</dbReference>
<evidence type="ECO:0000259" key="14">
    <source>
        <dbReference type="Pfam" id="PF10418"/>
    </source>
</evidence>
<dbReference type="GO" id="GO:0006221">
    <property type="term" value="P:pyrimidine nucleotide biosynthetic process"/>
    <property type="evidence" value="ECO:0007669"/>
    <property type="project" value="InterPro"/>
</dbReference>
<evidence type="ECO:0000256" key="5">
    <source>
        <dbReference type="ARBA" id="ARBA00022723"/>
    </source>
</evidence>
<dbReference type="AlphaFoldDB" id="D1AMD7"/>
<dbReference type="CDD" id="cd06218">
    <property type="entry name" value="DHOD_e_trans"/>
    <property type="match status" value="1"/>
</dbReference>
<evidence type="ECO:0000256" key="9">
    <source>
        <dbReference type="ARBA" id="ARBA00023014"/>
    </source>
</evidence>
<dbReference type="InterPro" id="IPR037117">
    <property type="entry name" value="Dihydroorotate_DH_ele_sf"/>
</dbReference>
<dbReference type="PIRSF" id="PIRSF006816">
    <property type="entry name" value="Cyc3_hyd_g"/>
    <property type="match status" value="1"/>
</dbReference>
<gene>
    <name evidence="15" type="ordered locus">Sterm_2666</name>
</gene>
<proteinExistence type="inferred from homology"/>
<dbReference type="GO" id="GO:0046872">
    <property type="term" value="F:metal ion binding"/>
    <property type="evidence" value="ECO:0007669"/>
    <property type="project" value="UniProtKB-KW"/>
</dbReference>
<feature type="binding site" evidence="11">
    <location>
        <begin position="53"/>
        <end position="56"/>
    </location>
    <ligand>
        <name>FAD</name>
        <dbReference type="ChEBI" id="CHEBI:57692"/>
    </ligand>
</feature>
<evidence type="ECO:0000256" key="1">
    <source>
        <dbReference type="ARBA" id="ARBA00006422"/>
    </source>
</evidence>
<comment type="cofactor">
    <cofactor evidence="12">
        <name>[2Fe-2S] cluster</name>
        <dbReference type="ChEBI" id="CHEBI:190135"/>
    </cofactor>
    <text evidence="12">Binds 1 [2Fe-2S] cluster per subunit.</text>
</comment>
<feature type="binding site" evidence="12">
    <location>
        <position position="243"/>
    </location>
    <ligand>
        <name>[2Fe-2S] cluster</name>
        <dbReference type="ChEBI" id="CHEBI:190135"/>
    </ligand>
</feature>
<comment type="cofactor">
    <cofactor evidence="10">
        <name>[2Fe-2S] cluster</name>
        <dbReference type="ChEBI" id="CHEBI:190135"/>
    </cofactor>
</comment>
<dbReference type="InterPro" id="IPR001433">
    <property type="entry name" value="OxRdtase_FAD/NAD-bd"/>
</dbReference>